<name>A0A0C3QAK6_9AGAM</name>
<dbReference type="InterPro" id="IPR037647">
    <property type="entry name" value="HIRIP3"/>
</dbReference>
<organism evidence="2 3">
    <name type="scientific">Tulasnella calospora MUT 4182</name>
    <dbReference type="NCBI Taxonomy" id="1051891"/>
    <lineage>
        <taxon>Eukaryota</taxon>
        <taxon>Fungi</taxon>
        <taxon>Dikarya</taxon>
        <taxon>Basidiomycota</taxon>
        <taxon>Agaricomycotina</taxon>
        <taxon>Agaricomycetes</taxon>
        <taxon>Cantharellales</taxon>
        <taxon>Tulasnellaceae</taxon>
        <taxon>Tulasnella</taxon>
    </lineage>
</organism>
<feature type="compositionally biased region" description="Acidic residues" evidence="1">
    <location>
        <begin position="31"/>
        <end position="41"/>
    </location>
</feature>
<dbReference type="PANTHER" id="PTHR15410:SF2">
    <property type="entry name" value="HIRA-INTERACTING PROTEIN 3"/>
    <property type="match status" value="1"/>
</dbReference>
<evidence type="ECO:0000256" key="1">
    <source>
        <dbReference type="SAM" id="MobiDB-lite"/>
    </source>
</evidence>
<evidence type="ECO:0000313" key="2">
    <source>
        <dbReference type="EMBL" id="KIO27315.1"/>
    </source>
</evidence>
<dbReference type="OrthoDB" id="552755at2759"/>
<dbReference type="Proteomes" id="UP000054248">
    <property type="component" value="Unassembled WGS sequence"/>
</dbReference>
<accession>A0A0C3QAK6</accession>
<reference evidence="2 3" key="1">
    <citation type="submission" date="2014-04" db="EMBL/GenBank/DDBJ databases">
        <authorList>
            <consortium name="DOE Joint Genome Institute"/>
            <person name="Kuo A."/>
            <person name="Girlanda M."/>
            <person name="Perotto S."/>
            <person name="Kohler A."/>
            <person name="Nagy L.G."/>
            <person name="Floudas D."/>
            <person name="Copeland A."/>
            <person name="Barry K.W."/>
            <person name="Cichocki N."/>
            <person name="Veneault-Fourrey C."/>
            <person name="LaButti K."/>
            <person name="Lindquist E.A."/>
            <person name="Lipzen A."/>
            <person name="Lundell T."/>
            <person name="Morin E."/>
            <person name="Murat C."/>
            <person name="Sun H."/>
            <person name="Tunlid A."/>
            <person name="Henrissat B."/>
            <person name="Grigoriev I.V."/>
            <person name="Hibbett D.S."/>
            <person name="Martin F."/>
            <person name="Nordberg H.P."/>
            <person name="Cantor M.N."/>
            <person name="Hua S.X."/>
        </authorList>
    </citation>
    <scope>NUCLEOTIDE SEQUENCE [LARGE SCALE GENOMIC DNA]</scope>
    <source>
        <strain evidence="2 3">MUT 4182</strain>
    </source>
</reference>
<dbReference type="AlphaFoldDB" id="A0A0C3QAK6"/>
<reference evidence="3" key="2">
    <citation type="submission" date="2015-01" db="EMBL/GenBank/DDBJ databases">
        <title>Evolutionary Origins and Diversification of the Mycorrhizal Mutualists.</title>
        <authorList>
            <consortium name="DOE Joint Genome Institute"/>
            <consortium name="Mycorrhizal Genomics Consortium"/>
            <person name="Kohler A."/>
            <person name="Kuo A."/>
            <person name="Nagy L.G."/>
            <person name="Floudas D."/>
            <person name="Copeland A."/>
            <person name="Barry K.W."/>
            <person name="Cichocki N."/>
            <person name="Veneault-Fourrey C."/>
            <person name="LaButti K."/>
            <person name="Lindquist E.A."/>
            <person name="Lipzen A."/>
            <person name="Lundell T."/>
            <person name="Morin E."/>
            <person name="Murat C."/>
            <person name="Riley R."/>
            <person name="Ohm R."/>
            <person name="Sun H."/>
            <person name="Tunlid A."/>
            <person name="Henrissat B."/>
            <person name="Grigoriev I.V."/>
            <person name="Hibbett D.S."/>
            <person name="Martin F."/>
        </authorList>
    </citation>
    <scope>NUCLEOTIDE SEQUENCE [LARGE SCALE GENOMIC DNA]</scope>
    <source>
        <strain evidence="3">MUT 4182</strain>
    </source>
</reference>
<dbReference type="EMBL" id="KN823011">
    <property type="protein sequence ID" value="KIO27315.1"/>
    <property type="molecule type" value="Genomic_DNA"/>
</dbReference>
<gene>
    <name evidence="2" type="ORF">M407DRAFT_193093</name>
</gene>
<feature type="region of interest" description="Disordered" evidence="1">
    <location>
        <begin position="168"/>
        <end position="237"/>
    </location>
</feature>
<evidence type="ECO:0000313" key="3">
    <source>
        <dbReference type="Proteomes" id="UP000054248"/>
    </source>
</evidence>
<feature type="region of interest" description="Disordered" evidence="1">
    <location>
        <begin position="25"/>
        <end position="99"/>
    </location>
</feature>
<dbReference type="HOGENOM" id="CLU_1171359_0_0_1"/>
<dbReference type="PANTHER" id="PTHR15410">
    <property type="entry name" value="HIRA-INTERACTING PROTEIN 3"/>
    <property type="match status" value="1"/>
</dbReference>
<sequence length="237" mass="25838">MIGLAPGSKGADENAAALLVQGLTGGNAALGDDDDLSELEDQPPRKKAKTKRTSDGASKGKSKPKKAAVESGSASEEDPAPKKRSRKKSDKSDKPVDKNEEEIKRLKSFVLGCGVRKKWVKEFEGLDTTAQQINKLRKILAELGMTGRLSMEKAKEIREKREFAQEMEDIQEFNAKINGPRPSRSSRSKGKPGSDDDEEMKNGHGEEGEDSSPGPSRPRKKGRSTLLAFLDDQSESE</sequence>
<keyword evidence="3" id="KW-1185">Reference proteome</keyword>
<protein>
    <submittedName>
        <fullName evidence="2">Uncharacterized protein</fullName>
    </submittedName>
</protein>
<dbReference type="GO" id="GO:0005634">
    <property type="term" value="C:nucleus"/>
    <property type="evidence" value="ECO:0007669"/>
    <property type="project" value="TreeGrafter"/>
</dbReference>
<feature type="compositionally biased region" description="Basic and acidic residues" evidence="1">
    <location>
        <begin position="90"/>
        <end position="99"/>
    </location>
</feature>
<dbReference type="STRING" id="1051891.A0A0C3QAK6"/>
<proteinExistence type="predicted"/>